<gene>
    <name evidence="3" type="ORF">SNAT2548_LOCUS19115</name>
</gene>
<evidence type="ECO:0000313" key="3">
    <source>
        <dbReference type="EMBL" id="CAE7357898.1"/>
    </source>
</evidence>
<evidence type="ECO:0000313" key="4">
    <source>
        <dbReference type="Proteomes" id="UP000604046"/>
    </source>
</evidence>
<organism evidence="3 4">
    <name type="scientific">Symbiodinium natans</name>
    <dbReference type="NCBI Taxonomy" id="878477"/>
    <lineage>
        <taxon>Eukaryota</taxon>
        <taxon>Sar</taxon>
        <taxon>Alveolata</taxon>
        <taxon>Dinophyceae</taxon>
        <taxon>Suessiales</taxon>
        <taxon>Symbiodiniaceae</taxon>
        <taxon>Symbiodinium</taxon>
    </lineage>
</organism>
<accession>A0A812PQG4</accession>
<dbReference type="Proteomes" id="UP000604046">
    <property type="component" value="Unassembled WGS sequence"/>
</dbReference>
<evidence type="ECO:0000256" key="1">
    <source>
        <dbReference type="SAM" id="Phobius"/>
    </source>
</evidence>
<sequence length="279" mass="29494">MAIGRWQRTGLLLGLWANGALAKMVMGIADGEDYQLAREPRSTMVLPDSQAMTLLESGGAMSSFLPSIICGVISLGCLLAGIILTIMGGGTVADASGSVGESFESLGTVCTIATADHTFQSKRESQTAEAGAANDLVEFCEDRVAYTFTFDGSTLSERVQTSRRPSVTRDGVFDSFAPVEDRCQGAGGYDSDLVCESACRPGQQVPCWRAQGCSDCASELAWAKCANPACIKIIPPLAEQQQSQEEGDIIQLLGLFFFIIAGGSCCFTVGFTACAMRRS</sequence>
<keyword evidence="4" id="KW-1185">Reference proteome</keyword>
<name>A0A812PQG4_9DINO</name>
<protein>
    <recommendedName>
        <fullName evidence="5">PSI domain-containing protein</fullName>
    </recommendedName>
</protein>
<keyword evidence="1" id="KW-0812">Transmembrane</keyword>
<feature type="transmembrane region" description="Helical" evidence="1">
    <location>
        <begin position="252"/>
        <end position="273"/>
    </location>
</feature>
<comment type="caution">
    <text evidence="3">The sequence shown here is derived from an EMBL/GenBank/DDBJ whole genome shotgun (WGS) entry which is preliminary data.</text>
</comment>
<keyword evidence="2" id="KW-0732">Signal</keyword>
<dbReference type="EMBL" id="CAJNDS010002166">
    <property type="protein sequence ID" value="CAE7357898.1"/>
    <property type="molecule type" value="Genomic_DNA"/>
</dbReference>
<evidence type="ECO:0008006" key="5">
    <source>
        <dbReference type="Google" id="ProtNLM"/>
    </source>
</evidence>
<evidence type="ECO:0000256" key="2">
    <source>
        <dbReference type="SAM" id="SignalP"/>
    </source>
</evidence>
<feature type="transmembrane region" description="Helical" evidence="1">
    <location>
        <begin position="64"/>
        <end position="86"/>
    </location>
</feature>
<feature type="chain" id="PRO_5032577152" description="PSI domain-containing protein" evidence="2">
    <location>
        <begin position="23"/>
        <end position="279"/>
    </location>
</feature>
<proteinExistence type="predicted"/>
<dbReference type="OrthoDB" id="10547457at2759"/>
<reference evidence="3" key="1">
    <citation type="submission" date="2021-02" db="EMBL/GenBank/DDBJ databases">
        <authorList>
            <person name="Dougan E. K."/>
            <person name="Rhodes N."/>
            <person name="Thang M."/>
            <person name="Chan C."/>
        </authorList>
    </citation>
    <scope>NUCLEOTIDE SEQUENCE</scope>
</reference>
<feature type="signal peptide" evidence="2">
    <location>
        <begin position="1"/>
        <end position="22"/>
    </location>
</feature>
<keyword evidence="1" id="KW-1133">Transmembrane helix</keyword>
<dbReference type="AlphaFoldDB" id="A0A812PQG4"/>
<keyword evidence="1" id="KW-0472">Membrane</keyword>